<evidence type="ECO:0000256" key="1">
    <source>
        <dbReference type="SAM" id="MobiDB-lite"/>
    </source>
</evidence>
<evidence type="ECO:0000313" key="2">
    <source>
        <dbReference type="EMBL" id="MCL9819561.1"/>
    </source>
</evidence>
<accession>A0ABT0TUE8</accession>
<comment type="caution">
    <text evidence="2">The sequence shown here is derived from an EMBL/GenBank/DDBJ whole genome shotgun (WGS) entry which is preliminary data.</text>
</comment>
<sequence>MGKLSLILGGVALGAVGYGLKKWYDKAKDENLSQDIKKPCCDSSNIQTSSETQKTEDKAK</sequence>
<reference evidence="2" key="1">
    <citation type="submission" date="2022-06" db="EMBL/GenBank/DDBJ databases">
        <title>Helicobacter colisuis sp. nov.</title>
        <authorList>
            <person name="Papic B."/>
            <person name="Gruntar I."/>
        </authorList>
    </citation>
    <scope>NUCLEOTIDE SEQUENCE</scope>
    <source>
        <strain evidence="2">11154-15</strain>
    </source>
</reference>
<name>A0ABT0TUE8_9HELI</name>
<proteinExistence type="predicted"/>
<keyword evidence="3" id="KW-1185">Reference proteome</keyword>
<gene>
    <name evidence="2" type="ORF">NCR95_05190</name>
</gene>
<feature type="compositionally biased region" description="Polar residues" evidence="1">
    <location>
        <begin position="42"/>
        <end position="52"/>
    </location>
</feature>
<feature type="region of interest" description="Disordered" evidence="1">
    <location>
        <begin position="35"/>
        <end position="60"/>
    </location>
</feature>
<organism evidence="2 3">
    <name type="scientific">Helicobacter colisuis</name>
    <dbReference type="NCBI Taxonomy" id="2949739"/>
    <lineage>
        <taxon>Bacteria</taxon>
        <taxon>Pseudomonadati</taxon>
        <taxon>Campylobacterota</taxon>
        <taxon>Epsilonproteobacteria</taxon>
        <taxon>Campylobacterales</taxon>
        <taxon>Helicobacteraceae</taxon>
        <taxon>Helicobacter</taxon>
    </lineage>
</organism>
<dbReference type="Proteomes" id="UP001057522">
    <property type="component" value="Unassembled WGS sequence"/>
</dbReference>
<protein>
    <submittedName>
        <fullName evidence="2">Uncharacterized protein</fullName>
    </submittedName>
</protein>
<dbReference type="EMBL" id="JAMOKX010000004">
    <property type="protein sequence ID" value="MCL9819561.1"/>
    <property type="molecule type" value="Genomic_DNA"/>
</dbReference>
<dbReference type="RefSeq" id="WP_250604304.1">
    <property type="nucleotide sequence ID" value="NZ_JAMOKW010000005.1"/>
</dbReference>
<evidence type="ECO:0000313" key="3">
    <source>
        <dbReference type="Proteomes" id="UP001057522"/>
    </source>
</evidence>